<organism evidence="3 4">
    <name type="scientific">Hapsidospora chrysogenum (strain ATCC 11550 / CBS 779.69 / DSM 880 / IAM 14645 / JCM 23072 / IMI 49137)</name>
    <name type="common">Acremonium chrysogenum</name>
    <dbReference type="NCBI Taxonomy" id="857340"/>
    <lineage>
        <taxon>Eukaryota</taxon>
        <taxon>Fungi</taxon>
        <taxon>Dikarya</taxon>
        <taxon>Ascomycota</taxon>
        <taxon>Pezizomycotina</taxon>
        <taxon>Sordariomycetes</taxon>
        <taxon>Hypocreomycetidae</taxon>
        <taxon>Hypocreales</taxon>
        <taxon>Bionectriaceae</taxon>
        <taxon>Hapsidospora</taxon>
    </lineage>
</organism>
<evidence type="ECO:0000313" key="4">
    <source>
        <dbReference type="Proteomes" id="UP000029964"/>
    </source>
</evidence>
<dbReference type="PANTHER" id="PTHR14097:SF8">
    <property type="entry name" value="NAD(P)-BINDING DOMAIN-CONTAINING PROTEIN"/>
    <property type="match status" value="1"/>
</dbReference>
<name>A0A086SVT9_HAPC1</name>
<dbReference type="Proteomes" id="UP000029964">
    <property type="component" value="Unassembled WGS sequence"/>
</dbReference>
<protein>
    <recommendedName>
        <fullName evidence="2">NAD(P)-binding domain-containing protein</fullName>
    </recommendedName>
</protein>
<dbReference type="SUPFAM" id="SSF51735">
    <property type="entry name" value="NAD(P)-binding Rossmann-fold domains"/>
    <property type="match status" value="1"/>
</dbReference>
<keyword evidence="4" id="KW-1185">Reference proteome</keyword>
<dbReference type="OrthoDB" id="3535423at2759"/>
<dbReference type="STRING" id="857340.A0A086SVT9"/>
<dbReference type="PANTHER" id="PTHR14097">
    <property type="entry name" value="OXIDOREDUCTASE HTATIP2"/>
    <property type="match status" value="1"/>
</dbReference>
<proteinExistence type="predicted"/>
<dbReference type="InterPro" id="IPR036291">
    <property type="entry name" value="NAD(P)-bd_dom_sf"/>
</dbReference>
<comment type="caution">
    <text evidence="3">The sequence shown here is derived from an EMBL/GenBank/DDBJ whole genome shotgun (WGS) entry which is preliminary data.</text>
</comment>
<dbReference type="AlphaFoldDB" id="A0A086SVT9"/>
<dbReference type="Gene3D" id="3.40.50.720">
    <property type="entry name" value="NAD(P)-binding Rossmann-like Domain"/>
    <property type="match status" value="1"/>
</dbReference>
<accession>A0A086SVT9</accession>
<dbReference type="Pfam" id="PF13460">
    <property type="entry name" value="NAD_binding_10"/>
    <property type="match status" value="1"/>
</dbReference>
<gene>
    <name evidence="3" type="ORF">ACRE_080740</name>
</gene>
<dbReference type="HOGENOM" id="CLU_071330_0_1_1"/>
<dbReference type="EMBL" id="JPKY01000140">
    <property type="protein sequence ID" value="KFH41221.1"/>
    <property type="molecule type" value="Genomic_DNA"/>
</dbReference>
<reference evidence="4" key="1">
    <citation type="journal article" date="2014" name="Genome Announc.">
        <title>Genome sequence and annotation of Acremonium chrysogenum, producer of the beta-lactam antibiotic cephalosporin C.</title>
        <authorList>
            <person name="Terfehr D."/>
            <person name="Dahlmann T.A."/>
            <person name="Specht T."/>
            <person name="Zadra I."/>
            <person name="Kuernsteiner H."/>
            <person name="Kueck U."/>
        </authorList>
    </citation>
    <scope>NUCLEOTIDE SEQUENCE [LARGE SCALE GENOMIC DNA]</scope>
    <source>
        <strain evidence="4">ATCC 11550 / CBS 779.69 / DSM 880 / IAM 14645 / JCM 23072 / IMI 49137</strain>
    </source>
</reference>
<evidence type="ECO:0000256" key="1">
    <source>
        <dbReference type="SAM" id="MobiDB-lite"/>
    </source>
</evidence>
<sequence>MKVIVTGATGTAGRGIVQACLADERITKLTILTRRAVASEVESDPKVEVVMHDDFSQYPDELMQRLEGAEACLWAIGGRVDQFGGDKDLARKVGVDYTLAGARAMRDKLAPKVSRFRFVFCSGMLAEWDQDKSLLFLNDTRKIKGAVEKGLCALADEQEQGDEGKKKGGEEEEEQAAEGGGTGKFEVWIARPSTLVPPEAPAHKKFVGALSKGISTVQLGRAMIKMAMEGSGERIVETDTLSRM</sequence>
<feature type="domain" description="NAD(P)-binding" evidence="2">
    <location>
        <begin position="7"/>
        <end position="131"/>
    </location>
</feature>
<evidence type="ECO:0000313" key="3">
    <source>
        <dbReference type="EMBL" id="KFH41221.1"/>
    </source>
</evidence>
<feature type="region of interest" description="Disordered" evidence="1">
    <location>
        <begin position="156"/>
        <end position="183"/>
    </location>
</feature>
<evidence type="ECO:0000259" key="2">
    <source>
        <dbReference type="Pfam" id="PF13460"/>
    </source>
</evidence>
<dbReference type="InterPro" id="IPR016040">
    <property type="entry name" value="NAD(P)-bd_dom"/>
</dbReference>